<dbReference type="Proteomes" id="UP000283509">
    <property type="component" value="Unassembled WGS sequence"/>
</dbReference>
<dbReference type="PROSITE" id="PS50940">
    <property type="entry name" value="CHIT_BIND_II"/>
    <property type="match status" value="2"/>
</dbReference>
<gene>
    <name evidence="3" type="ORF">C7M84_016457</name>
</gene>
<dbReference type="SUPFAM" id="SSF57625">
    <property type="entry name" value="Invertebrate chitin-binding proteins"/>
    <property type="match status" value="2"/>
</dbReference>
<dbReference type="AlphaFoldDB" id="A0A423SMY2"/>
<keyword evidence="1" id="KW-0732">Signal</keyword>
<name>A0A423SMY2_PENVA</name>
<accession>A0A423SMY2</accession>
<sequence>MWFPMLVILAGACASAVNCLEVCAPDCTGKAPGERVVDPKDCTQYYYCLVGEMPTDSPVPCEEGHVFDTATGSCVSGTDCTDLCSSKECNYVCNDNLEVVSDPLNCGQYYFCLPSGEEGPIYCPDDRPFFNGETCVNTYECCSDPCAPYCVAPGSQIPDPKNCSMFYVCLEEGPPSEDLHFSCPDGANFDVTVGFCFEGAQCQFLCIDPPSTTESTTITTTTESTMITTTIQATTPLQCPDSFVCAEVGSFQKFPTCVIEYYACYAEGVCAVLEKCKEGTVFNPVPEYPYCIVPEMCPYTPV</sequence>
<comment type="caution">
    <text evidence="3">The sequence shown here is derived from an EMBL/GenBank/DDBJ whole genome shotgun (WGS) entry which is preliminary data.</text>
</comment>
<dbReference type="EMBL" id="QCYY01003069">
    <property type="protein sequence ID" value="ROT65560.1"/>
    <property type="molecule type" value="Genomic_DNA"/>
</dbReference>
<organism evidence="3 4">
    <name type="scientific">Penaeus vannamei</name>
    <name type="common">Whiteleg shrimp</name>
    <name type="synonym">Litopenaeus vannamei</name>
    <dbReference type="NCBI Taxonomy" id="6689"/>
    <lineage>
        <taxon>Eukaryota</taxon>
        <taxon>Metazoa</taxon>
        <taxon>Ecdysozoa</taxon>
        <taxon>Arthropoda</taxon>
        <taxon>Crustacea</taxon>
        <taxon>Multicrustacea</taxon>
        <taxon>Malacostraca</taxon>
        <taxon>Eumalacostraca</taxon>
        <taxon>Eucarida</taxon>
        <taxon>Decapoda</taxon>
        <taxon>Dendrobranchiata</taxon>
        <taxon>Penaeoidea</taxon>
        <taxon>Penaeidae</taxon>
        <taxon>Penaeus</taxon>
    </lineage>
</organism>
<dbReference type="GO" id="GO:0005576">
    <property type="term" value="C:extracellular region"/>
    <property type="evidence" value="ECO:0007669"/>
    <property type="project" value="InterPro"/>
</dbReference>
<dbReference type="SMART" id="SM00494">
    <property type="entry name" value="ChtBD2"/>
    <property type="match status" value="4"/>
</dbReference>
<feature type="domain" description="Chitin-binding type-2" evidence="2">
    <location>
        <begin position="147"/>
        <end position="204"/>
    </location>
</feature>
<dbReference type="STRING" id="6689.A0A423SMY2"/>
<reference evidence="3 4" key="1">
    <citation type="submission" date="2018-04" db="EMBL/GenBank/DDBJ databases">
        <authorList>
            <person name="Zhang X."/>
            <person name="Yuan J."/>
            <person name="Li F."/>
            <person name="Xiang J."/>
        </authorList>
    </citation>
    <scope>NUCLEOTIDE SEQUENCE [LARGE SCALE GENOMIC DNA]</scope>
    <source>
        <tissue evidence="3">Muscle</tissue>
    </source>
</reference>
<evidence type="ECO:0000256" key="1">
    <source>
        <dbReference type="SAM" id="SignalP"/>
    </source>
</evidence>
<proteinExistence type="predicted"/>
<evidence type="ECO:0000313" key="3">
    <source>
        <dbReference type="EMBL" id="ROT65560.1"/>
    </source>
</evidence>
<evidence type="ECO:0000259" key="2">
    <source>
        <dbReference type="PROSITE" id="PS50940"/>
    </source>
</evidence>
<dbReference type="GO" id="GO:0008061">
    <property type="term" value="F:chitin binding"/>
    <property type="evidence" value="ECO:0007669"/>
    <property type="project" value="InterPro"/>
</dbReference>
<dbReference type="Gene3D" id="2.170.140.10">
    <property type="entry name" value="Chitin binding domain"/>
    <property type="match status" value="1"/>
</dbReference>
<reference evidence="3 4" key="2">
    <citation type="submission" date="2019-01" db="EMBL/GenBank/DDBJ databases">
        <title>The decoding of complex shrimp genome reveals the adaptation for benthos swimmer, frequently molting mechanism and breeding impact on genome.</title>
        <authorList>
            <person name="Sun Y."/>
            <person name="Gao Y."/>
            <person name="Yu Y."/>
        </authorList>
    </citation>
    <scope>NUCLEOTIDE SEQUENCE [LARGE SCALE GENOMIC DNA]</scope>
    <source>
        <tissue evidence="3">Muscle</tissue>
    </source>
</reference>
<feature type="signal peptide" evidence="1">
    <location>
        <begin position="1"/>
        <end position="19"/>
    </location>
</feature>
<dbReference type="InterPro" id="IPR036508">
    <property type="entry name" value="Chitin-bd_dom_sf"/>
</dbReference>
<feature type="chain" id="PRO_5019583537" evidence="1">
    <location>
        <begin position="20"/>
        <end position="302"/>
    </location>
</feature>
<evidence type="ECO:0000313" key="4">
    <source>
        <dbReference type="Proteomes" id="UP000283509"/>
    </source>
</evidence>
<keyword evidence="4" id="KW-1185">Reference proteome</keyword>
<protein>
    <submittedName>
        <fullName evidence="3">Peritrophin-44-like protein</fullName>
    </submittedName>
</protein>
<dbReference type="Pfam" id="PF01607">
    <property type="entry name" value="CBM_14"/>
    <property type="match status" value="2"/>
</dbReference>
<dbReference type="OrthoDB" id="6349573at2759"/>
<feature type="domain" description="Chitin-binding type-2" evidence="2">
    <location>
        <begin position="24"/>
        <end position="82"/>
    </location>
</feature>
<dbReference type="InterPro" id="IPR002557">
    <property type="entry name" value="Chitin-bd_dom"/>
</dbReference>